<organism evidence="2">
    <name type="scientific">Ensete ventricosum</name>
    <name type="common">Abyssinian banana</name>
    <name type="synonym">Musa ensete</name>
    <dbReference type="NCBI Taxonomy" id="4639"/>
    <lineage>
        <taxon>Eukaryota</taxon>
        <taxon>Viridiplantae</taxon>
        <taxon>Streptophyta</taxon>
        <taxon>Embryophyta</taxon>
        <taxon>Tracheophyta</taxon>
        <taxon>Spermatophyta</taxon>
        <taxon>Magnoliopsida</taxon>
        <taxon>Liliopsida</taxon>
        <taxon>Zingiberales</taxon>
        <taxon>Musaceae</taxon>
        <taxon>Ensete</taxon>
    </lineage>
</organism>
<dbReference type="AlphaFoldDB" id="A0A445ME67"/>
<feature type="compositionally biased region" description="Basic residues" evidence="1">
    <location>
        <begin position="93"/>
        <end position="107"/>
    </location>
</feature>
<evidence type="ECO:0000313" key="2">
    <source>
        <dbReference type="EMBL" id="RZR72496.1"/>
    </source>
</evidence>
<evidence type="ECO:0000256" key="1">
    <source>
        <dbReference type="SAM" id="MobiDB-lite"/>
    </source>
</evidence>
<dbReference type="EMBL" id="KV875699">
    <property type="protein sequence ID" value="RZR72496.1"/>
    <property type="molecule type" value="Genomic_DNA"/>
</dbReference>
<protein>
    <submittedName>
        <fullName evidence="2">Uncharacterized protein</fullName>
    </submittedName>
</protein>
<reference evidence="2" key="1">
    <citation type="journal article" date="2018" name="Data Brief">
        <title>Genome sequence data from 17 accessions of Ensete ventricosum, a staple food crop for millions in Ethiopia.</title>
        <authorList>
            <person name="Yemataw Z."/>
            <person name="Muzemil S."/>
            <person name="Ambachew D."/>
            <person name="Tripathi L."/>
            <person name="Tesfaye K."/>
            <person name="Chala A."/>
            <person name="Farbos A."/>
            <person name="O'Neill P."/>
            <person name="Moore K."/>
            <person name="Grant M."/>
            <person name="Studholme D.J."/>
        </authorList>
    </citation>
    <scope>NUCLEOTIDE SEQUENCE [LARGE SCALE GENOMIC DNA]</scope>
    <source>
        <tissue evidence="2">Leaf</tissue>
    </source>
</reference>
<feature type="compositionally biased region" description="Low complexity" evidence="1">
    <location>
        <begin position="54"/>
        <end position="64"/>
    </location>
</feature>
<gene>
    <name evidence="2" type="ORF">BHM03_00014086</name>
</gene>
<dbReference type="Proteomes" id="UP000290560">
    <property type="component" value="Unassembled WGS sequence"/>
</dbReference>
<name>A0A445ME67_ENSVE</name>
<feature type="region of interest" description="Disordered" evidence="1">
    <location>
        <begin position="46"/>
        <end position="135"/>
    </location>
</feature>
<sequence length="135" mass="14846">MPSPVDAKSLRDLEVMKSYYDIASIITEESLRLIRERYSILEEYALRAPSPNQSSSTTRAASSSQEVEEIRVEAMPKRLAGSAAPEQAATTRPGKRVKITVKKHKSRHNEGSSQAVARGKELAALTEGDASPTYR</sequence>
<proteinExistence type="predicted"/>
<accession>A0A445ME67</accession>